<protein>
    <submittedName>
        <fullName evidence="1">Uncharacterized protein</fullName>
    </submittedName>
</protein>
<proteinExistence type="predicted"/>
<reference evidence="1" key="1">
    <citation type="journal article" date="2020" name="mSystems">
        <title>Genome- and Community-Level Interaction Insights into Carbon Utilization and Element Cycling Functions of Hydrothermarchaeota in Hydrothermal Sediment.</title>
        <authorList>
            <person name="Zhou Z."/>
            <person name="Liu Y."/>
            <person name="Xu W."/>
            <person name="Pan J."/>
            <person name="Luo Z.H."/>
            <person name="Li M."/>
        </authorList>
    </citation>
    <scope>NUCLEOTIDE SEQUENCE [LARGE SCALE GENOMIC DNA]</scope>
    <source>
        <strain evidence="1">SpSt-1056</strain>
    </source>
</reference>
<comment type="caution">
    <text evidence="1">The sequence shown here is derived from an EMBL/GenBank/DDBJ whole genome shotgun (WGS) entry which is preliminary data.</text>
</comment>
<organism evidence="1">
    <name type="scientific">Caldiarchaeum subterraneum</name>
    <dbReference type="NCBI Taxonomy" id="311458"/>
    <lineage>
        <taxon>Archaea</taxon>
        <taxon>Nitrososphaerota</taxon>
        <taxon>Candidatus Caldarchaeales</taxon>
        <taxon>Candidatus Caldarchaeaceae</taxon>
        <taxon>Candidatus Caldarchaeum</taxon>
    </lineage>
</organism>
<dbReference type="AlphaFoldDB" id="A0A7C5QSA5"/>
<name>A0A7C5QSA5_CALS0</name>
<accession>A0A7C5QSA5</accession>
<gene>
    <name evidence="1" type="ORF">ENM11_08855</name>
</gene>
<sequence>MDVENVVYHRLDVILIVCLPPHVCRSERTVPKPGSSHTLPRHPTMSMDGMVVFYGETEGKGFWLEKTGFGWAWMVGGEFSLTSPLFFQAFSRLFSLISPVNVGDFPTVRLTLLLTG</sequence>
<evidence type="ECO:0000313" key="1">
    <source>
        <dbReference type="EMBL" id="HHK69233.1"/>
    </source>
</evidence>
<dbReference type="EMBL" id="DRWN01000072">
    <property type="protein sequence ID" value="HHK69233.1"/>
    <property type="molecule type" value="Genomic_DNA"/>
</dbReference>